<sequence length="569" mass="61851">MMMLAMDAKVYGKSSAAIFLGKAAVNAIQEKRAGITELQADIQKSFLKKYSKMYQFVANVLIERGRVIEAEQVLQMLKELELRELTPRSKVGSSVQLTRVDLGGAEQRAYAQMESLVTEGARLQSELARIRIRIELLQGDEAENRQRVTELEAKLQAWEAAMRAFLDNLPKELPEVQAAGGEQENEKAKGRLQAVVQRDPTAVGLQFVVTEERLGILMASREGTVGRFSPITRVELSQRVSQLRTAILNKADTREAAEALWKALLGPVEADLQRLGARTLLLASTDVLRYLPFAALQDEQGHYLIERFALANWLAAAPDPKPRVQTQPWRMAALGVTQAKPGFPALPGVRREIQGIVRSPINPGGALPGYAHLDDEFDLQHLDEAIGGAGNIVHVASHFDFRPGDERRSVLVVGRGDPVSMASLARRDFSKVEQLTLSACETATGGGFNETGAEVEGLAALLLVKQARSVMGTLWKVADASTAQLMVSYYRQMQSGLAGQAGPLPGRAAALRAAQLQLLKGQGASVTDKLARGARPLAAGTPSPSAPSPGNPWAHPYYWAPFVISGDWM</sequence>
<reference evidence="3" key="1">
    <citation type="submission" date="2022-04" db="EMBL/GenBank/DDBJ databases">
        <title>Whole genome sequence of Sphaerotilus sp. FB-5.</title>
        <authorList>
            <person name="Takeda M."/>
            <person name="Narihara S."/>
            <person name="Akimoto M."/>
            <person name="Akimoto R."/>
            <person name="Nishiyashiki S."/>
            <person name="Murakami T."/>
        </authorList>
    </citation>
    <scope>NUCLEOTIDE SEQUENCE</scope>
    <source>
        <strain evidence="3">FB-5</strain>
    </source>
</reference>
<feature type="coiled-coil region" evidence="1">
    <location>
        <begin position="141"/>
        <end position="168"/>
    </location>
</feature>
<dbReference type="InterPro" id="IPR024983">
    <property type="entry name" value="CHAT_dom"/>
</dbReference>
<organism evidence="3 4">
    <name type="scientific">Sphaerotilus microaerophilus</name>
    <dbReference type="NCBI Taxonomy" id="2914710"/>
    <lineage>
        <taxon>Bacteria</taxon>
        <taxon>Pseudomonadati</taxon>
        <taxon>Pseudomonadota</taxon>
        <taxon>Betaproteobacteria</taxon>
        <taxon>Burkholderiales</taxon>
        <taxon>Sphaerotilaceae</taxon>
        <taxon>Sphaerotilus</taxon>
    </lineage>
</organism>
<protein>
    <recommendedName>
        <fullName evidence="2">CHAT domain-containing protein</fullName>
    </recommendedName>
</protein>
<keyword evidence="4" id="KW-1185">Reference proteome</keyword>
<accession>A0ABM7YNE1</accession>
<dbReference type="EMBL" id="AP025730">
    <property type="protein sequence ID" value="BDI05990.1"/>
    <property type="molecule type" value="Genomic_DNA"/>
</dbReference>
<proteinExistence type="predicted"/>
<evidence type="ECO:0000313" key="3">
    <source>
        <dbReference type="EMBL" id="BDI05990.1"/>
    </source>
</evidence>
<dbReference type="Proteomes" id="UP001057498">
    <property type="component" value="Chromosome"/>
</dbReference>
<feature type="domain" description="CHAT" evidence="2">
    <location>
        <begin position="255"/>
        <end position="567"/>
    </location>
</feature>
<gene>
    <name evidence="3" type="ORF">CATMQ487_29600</name>
</gene>
<keyword evidence="1" id="KW-0175">Coiled coil</keyword>
<evidence type="ECO:0000313" key="4">
    <source>
        <dbReference type="Proteomes" id="UP001057498"/>
    </source>
</evidence>
<name>A0ABM7YNE1_9BURK</name>
<dbReference type="Pfam" id="PF12770">
    <property type="entry name" value="CHAT"/>
    <property type="match status" value="1"/>
</dbReference>
<evidence type="ECO:0000259" key="2">
    <source>
        <dbReference type="Pfam" id="PF12770"/>
    </source>
</evidence>
<evidence type="ECO:0000256" key="1">
    <source>
        <dbReference type="SAM" id="Coils"/>
    </source>
</evidence>